<dbReference type="EMBL" id="SNZR01000013">
    <property type="protein sequence ID" value="TDR89876.1"/>
    <property type="molecule type" value="Genomic_DNA"/>
</dbReference>
<feature type="transmembrane region" description="Helical" evidence="2">
    <location>
        <begin position="45"/>
        <end position="64"/>
    </location>
</feature>
<reference evidence="3 4" key="1">
    <citation type="submission" date="2019-03" db="EMBL/GenBank/DDBJ databases">
        <title>Genomic Encyclopedia of Type Strains, Phase IV (KMG-IV): sequencing the most valuable type-strain genomes for metagenomic binning, comparative biology and taxonomic classification.</title>
        <authorList>
            <person name="Goeker M."/>
        </authorList>
    </citation>
    <scope>NUCLEOTIDE SEQUENCE [LARGE SCALE GENOMIC DNA]</scope>
    <source>
        <strain evidence="3 4">DSM 25903</strain>
    </source>
</reference>
<keyword evidence="4" id="KW-1185">Reference proteome</keyword>
<organism evidence="3 4">
    <name type="scientific">Enterovirga rhinocerotis</name>
    <dbReference type="NCBI Taxonomy" id="1339210"/>
    <lineage>
        <taxon>Bacteria</taxon>
        <taxon>Pseudomonadati</taxon>
        <taxon>Pseudomonadota</taxon>
        <taxon>Alphaproteobacteria</taxon>
        <taxon>Hyphomicrobiales</taxon>
        <taxon>Methylobacteriaceae</taxon>
        <taxon>Enterovirga</taxon>
    </lineage>
</organism>
<evidence type="ECO:0000256" key="2">
    <source>
        <dbReference type="SAM" id="Phobius"/>
    </source>
</evidence>
<keyword evidence="2" id="KW-1133">Transmembrane helix</keyword>
<feature type="compositionally biased region" description="Low complexity" evidence="1">
    <location>
        <begin position="232"/>
        <end position="243"/>
    </location>
</feature>
<name>A0A4R7C0H6_9HYPH</name>
<keyword evidence="2" id="KW-0472">Membrane</keyword>
<gene>
    <name evidence="3" type="ORF">EV668_2712</name>
</gene>
<dbReference type="Gene3D" id="2.60.450.10">
    <property type="entry name" value="Lipopolysaccharide (LPS) transport protein A like domain"/>
    <property type="match status" value="1"/>
</dbReference>
<proteinExistence type="predicted"/>
<evidence type="ECO:0000313" key="3">
    <source>
        <dbReference type="EMBL" id="TDR89876.1"/>
    </source>
</evidence>
<sequence>MSGTTLALASLPGASNFPAGLPAPRRSRTFAAARRHSRFVRFLKFVIPVGSLIAVAAVAAVSLFNPLGRIPGLTVGPISFSGSKIAMEAPRLTGFRKDNKPYEVTAQVAYQDIRKPNVIELKDMKAKLAVDSSGGIANLVAKTGIFDTGKEHLDLKDDIKIWTAKGETVLLKTASVDFKTGSGVSRDPVQIDTPTLSLQADGMEIAENGQRITFTGRVRTTLVRAPEARKSGAAQPGPAGAPAKFSQAETGDRR</sequence>
<evidence type="ECO:0000313" key="4">
    <source>
        <dbReference type="Proteomes" id="UP000295122"/>
    </source>
</evidence>
<dbReference type="Proteomes" id="UP000295122">
    <property type="component" value="Unassembled WGS sequence"/>
</dbReference>
<dbReference type="AlphaFoldDB" id="A0A4R7C0H6"/>
<comment type="caution">
    <text evidence="3">The sequence shown here is derived from an EMBL/GenBank/DDBJ whole genome shotgun (WGS) entry which is preliminary data.</text>
</comment>
<protein>
    <submittedName>
        <fullName evidence="3">Lipopolysaccharide export system protein LptC</fullName>
    </submittedName>
</protein>
<evidence type="ECO:0000256" key="1">
    <source>
        <dbReference type="SAM" id="MobiDB-lite"/>
    </source>
</evidence>
<feature type="region of interest" description="Disordered" evidence="1">
    <location>
        <begin position="225"/>
        <end position="254"/>
    </location>
</feature>
<keyword evidence="2" id="KW-0812">Transmembrane</keyword>
<dbReference type="InterPro" id="IPR010664">
    <property type="entry name" value="LipoPS_assembly_LptC-rel"/>
</dbReference>
<accession>A0A4R7C0H6</accession>
<dbReference type="Pfam" id="PF06835">
    <property type="entry name" value="LptC"/>
    <property type="match status" value="1"/>
</dbReference>